<evidence type="ECO:0000313" key="2">
    <source>
        <dbReference type="Proteomes" id="UP001430953"/>
    </source>
</evidence>
<dbReference type="AlphaFoldDB" id="A0AAW2GP93"/>
<name>A0AAW2GP93_9HYME</name>
<dbReference type="Proteomes" id="UP001430953">
    <property type="component" value="Unassembled WGS sequence"/>
</dbReference>
<gene>
    <name evidence="1" type="ORF">PUN28_003934</name>
</gene>
<organism evidence="1 2">
    <name type="scientific">Cardiocondyla obscurior</name>
    <dbReference type="NCBI Taxonomy" id="286306"/>
    <lineage>
        <taxon>Eukaryota</taxon>
        <taxon>Metazoa</taxon>
        <taxon>Ecdysozoa</taxon>
        <taxon>Arthropoda</taxon>
        <taxon>Hexapoda</taxon>
        <taxon>Insecta</taxon>
        <taxon>Pterygota</taxon>
        <taxon>Neoptera</taxon>
        <taxon>Endopterygota</taxon>
        <taxon>Hymenoptera</taxon>
        <taxon>Apocrita</taxon>
        <taxon>Aculeata</taxon>
        <taxon>Formicoidea</taxon>
        <taxon>Formicidae</taxon>
        <taxon>Myrmicinae</taxon>
        <taxon>Cardiocondyla</taxon>
    </lineage>
</organism>
<protein>
    <submittedName>
        <fullName evidence="1">Uncharacterized protein</fullName>
    </submittedName>
</protein>
<comment type="caution">
    <text evidence="1">The sequence shown here is derived from an EMBL/GenBank/DDBJ whole genome shotgun (WGS) entry which is preliminary data.</text>
</comment>
<keyword evidence="2" id="KW-1185">Reference proteome</keyword>
<sequence length="50" mass="5872">MEEGKCFWECRCNRFIILFRYDFGPLSIVFTLSTASGCSSFYNAQIRFDT</sequence>
<dbReference type="EMBL" id="JADYXP020000003">
    <property type="protein sequence ID" value="KAL0128907.1"/>
    <property type="molecule type" value="Genomic_DNA"/>
</dbReference>
<evidence type="ECO:0000313" key="1">
    <source>
        <dbReference type="EMBL" id="KAL0128907.1"/>
    </source>
</evidence>
<reference evidence="1 2" key="1">
    <citation type="submission" date="2023-03" db="EMBL/GenBank/DDBJ databases">
        <title>High recombination rates correlate with genetic variation in Cardiocondyla obscurior ants.</title>
        <authorList>
            <person name="Errbii M."/>
        </authorList>
    </citation>
    <scope>NUCLEOTIDE SEQUENCE [LARGE SCALE GENOMIC DNA]</scope>
    <source>
        <strain evidence="1">Alpha-2009</strain>
        <tissue evidence="1">Whole body</tissue>
    </source>
</reference>
<accession>A0AAW2GP93</accession>
<proteinExistence type="predicted"/>